<evidence type="ECO:0000259" key="6">
    <source>
        <dbReference type="PROSITE" id="PS51387"/>
    </source>
</evidence>
<evidence type="ECO:0000256" key="5">
    <source>
        <dbReference type="ARBA" id="ARBA00023002"/>
    </source>
</evidence>
<protein>
    <submittedName>
        <fullName evidence="7">FAD-binding oxidoreductase</fullName>
    </submittedName>
</protein>
<dbReference type="GO" id="GO:0016491">
    <property type="term" value="F:oxidoreductase activity"/>
    <property type="evidence" value="ECO:0007669"/>
    <property type="project" value="UniProtKB-KW"/>
</dbReference>
<keyword evidence="5" id="KW-0560">Oxidoreductase</keyword>
<dbReference type="PANTHER" id="PTHR42973:SF39">
    <property type="entry name" value="FAD-BINDING PCMH-TYPE DOMAIN-CONTAINING PROTEIN"/>
    <property type="match status" value="1"/>
</dbReference>
<comment type="similarity">
    <text evidence="2">Belongs to the oxygen-dependent FAD-linked oxidoreductase family.</text>
</comment>
<dbReference type="Proteomes" id="UP000290253">
    <property type="component" value="Unassembled WGS sequence"/>
</dbReference>
<keyword evidence="4" id="KW-0274">FAD</keyword>
<dbReference type="InterPro" id="IPR012951">
    <property type="entry name" value="BBE"/>
</dbReference>
<comment type="cofactor">
    <cofactor evidence="1">
        <name>FAD</name>
        <dbReference type="ChEBI" id="CHEBI:57692"/>
    </cofactor>
</comment>
<organism evidence="7 8">
    <name type="scientific">Silvibacterium dinghuense</name>
    <dbReference type="NCBI Taxonomy" id="1560006"/>
    <lineage>
        <taxon>Bacteria</taxon>
        <taxon>Pseudomonadati</taxon>
        <taxon>Acidobacteriota</taxon>
        <taxon>Terriglobia</taxon>
        <taxon>Terriglobales</taxon>
        <taxon>Acidobacteriaceae</taxon>
        <taxon>Silvibacterium</taxon>
    </lineage>
</organism>
<keyword evidence="3" id="KW-0285">Flavoprotein</keyword>
<dbReference type="InterPro" id="IPR036318">
    <property type="entry name" value="FAD-bd_PCMH-like_sf"/>
</dbReference>
<dbReference type="InterPro" id="IPR016166">
    <property type="entry name" value="FAD-bd_PCMH"/>
</dbReference>
<evidence type="ECO:0000313" key="8">
    <source>
        <dbReference type="Proteomes" id="UP000290253"/>
    </source>
</evidence>
<sequence length="510" mass="56814">MDAVVYRNDRRYPALLYGRNLRFPENSAAAPGRIALCSSPAEVRHALQEAVSHGLRPTVRSGGHCYENFTANNPGGMLLDLSLLNRVSVDTASGRYCVEPGAVLGDVYQALYKRNGVTLPAGSCYTVGAGGHISGGGYGVLSRLHGLSSDWLSAADMLTVTESGRIEERHIHRTNDPELFRACRGAGSAGFGIITAYYFDKLPAAPHDVIESGLHFPLETMSEEAFTALLVTYGDYWATRGRDADTWGLFTILSVGSHRGRGNLNMYIQFCQPNGITEDCSVLSEFLKRFEPFKPVSEITSTDAGDAAKQTTNSYHFERGRIPWLISATGNRSGGERTRAKYKSAYMKRTFTAQEAQTIYRFYTDSSRTAFSSSLAIDSYGGAINRTELLGESAIAQRSSIMKLQWECHWQNANEDADHLRTLDRFYTELYSGSHVDADHQGTPWGEGYEGCYMNYPDADMLRYSWWPELYYGRNTGHDGLYPFLQKVKRTYDPNNVFHHAMSIRLPQEA</sequence>
<proteinExistence type="inferred from homology"/>
<feature type="domain" description="FAD-binding PCMH-type" evidence="6">
    <location>
        <begin position="27"/>
        <end position="204"/>
    </location>
</feature>
<name>A0A4Q1S958_9BACT</name>
<evidence type="ECO:0000256" key="1">
    <source>
        <dbReference type="ARBA" id="ARBA00001974"/>
    </source>
</evidence>
<dbReference type="InterPro" id="IPR016169">
    <property type="entry name" value="FAD-bd_PCMH_sub2"/>
</dbReference>
<dbReference type="InterPro" id="IPR006094">
    <property type="entry name" value="Oxid_FAD_bind_N"/>
</dbReference>
<accession>A0A4Q1S958</accession>
<dbReference type="Pfam" id="PF08031">
    <property type="entry name" value="BBE"/>
    <property type="match status" value="1"/>
</dbReference>
<gene>
    <name evidence="7" type="ORF">ESZ00_19225</name>
</gene>
<evidence type="ECO:0000256" key="3">
    <source>
        <dbReference type="ARBA" id="ARBA00022630"/>
    </source>
</evidence>
<keyword evidence="8" id="KW-1185">Reference proteome</keyword>
<dbReference type="PROSITE" id="PS51387">
    <property type="entry name" value="FAD_PCMH"/>
    <property type="match status" value="1"/>
</dbReference>
<dbReference type="GO" id="GO:0071949">
    <property type="term" value="F:FAD binding"/>
    <property type="evidence" value="ECO:0007669"/>
    <property type="project" value="InterPro"/>
</dbReference>
<dbReference type="OrthoDB" id="545125at2"/>
<dbReference type="RefSeq" id="WP_129210014.1">
    <property type="nucleotide sequence ID" value="NZ_BMGU01000002.1"/>
</dbReference>
<dbReference type="Gene3D" id="3.40.462.20">
    <property type="match status" value="1"/>
</dbReference>
<dbReference type="SUPFAM" id="SSF56176">
    <property type="entry name" value="FAD-binding/transporter-associated domain-like"/>
    <property type="match status" value="1"/>
</dbReference>
<evidence type="ECO:0000256" key="4">
    <source>
        <dbReference type="ARBA" id="ARBA00022827"/>
    </source>
</evidence>
<dbReference type="AlphaFoldDB" id="A0A4Q1S958"/>
<comment type="caution">
    <text evidence="7">The sequence shown here is derived from an EMBL/GenBank/DDBJ whole genome shotgun (WGS) entry which is preliminary data.</text>
</comment>
<dbReference type="PANTHER" id="PTHR42973">
    <property type="entry name" value="BINDING OXIDOREDUCTASE, PUTATIVE (AFU_ORTHOLOGUE AFUA_1G17690)-RELATED"/>
    <property type="match status" value="1"/>
</dbReference>
<dbReference type="Pfam" id="PF01565">
    <property type="entry name" value="FAD_binding_4"/>
    <property type="match status" value="1"/>
</dbReference>
<dbReference type="Gene3D" id="3.30.465.10">
    <property type="match status" value="1"/>
</dbReference>
<reference evidence="7 8" key="1">
    <citation type="journal article" date="2016" name="Int. J. Syst. Evol. Microbiol.">
        <title>Acidipila dinghuensis sp. nov., an acidobacterium isolated from forest soil.</title>
        <authorList>
            <person name="Jiang Y.W."/>
            <person name="Wang J."/>
            <person name="Chen M.H."/>
            <person name="Lv Y.Y."/>
            <person name="Qiu L.H."/>
        </authorList>
    </citation>
    <scope>NUCLEOTIDE SEQUENCE [LARGE SCALE GENOMIC DNA]</scope>
    <source>
        <strain evidence="7 8">DHOF10</strain>
    </source>
</reference>
<evidence type="ECO:0000313" key="7">
    <source>
        <dbReference type="EMBL" id="RXS93471.1"/>
    </source>
</evidence>
<dbReference type="EMBL" id="SDMK01000005">
    <property type="protein sequence ID" value="RXS93471.1"/>
    <property type="molecule type" value="Genomic_DNA"/>
</dbReference>
<evidence type="ECO:0000256" key="2">
    <source>
        <dbReference type="ARBA" id="ARBA00005466"/>
    </source>
</evidence>
<dbReference type="InterPro" id="IPR050416">
    <property type="entry name" value="FAD-linked_Oxidoreductase"/>
</dbReference>